<dbReference type="EMBL" id="BAABBN010000004">
    <property type="protein sequence ID" value="GAA3911956.1"/>
    <property type="molecule type" value="Genomic_DNA"/>
</dbReference>
<evidence type="ECO:0000256" key="3">
    <source>
        <dbReference type="ARBA" id="ARBA00022643"/>
    </source>
</evidence>
<dbReference type="Gene3D" id="2.30.110.10">
    <property type="entry name" value="Electron Transport, Fmn-binding Protein, Chain A"/>
    <property type="match status" value="1"/>
</dbReference>
<dbReference type="RefSeq" id="WP_344794807.1">
    <property type="nucleotide sequence ID" value="NZ_BAABBN010000004.1"/>
</dbReference>
<dbReference type="SUPFAM" id="SSF50475">
    <property type="entry name" value="FMN-binding split barrel"/>
    <property type="match status" value="1"/>
</dbReference>
<keyword evidence="7" id="KW-1185">Reference proteome</keyword>
<comment type="cofactor">
    <cofactor evidence="1">
        <name>FMN</name>
        <dbReference type="ChEBI" id="CHEBI:58210"/>
    </cofactor>
</comment>
<dbReference type="Proteomes" id="UP001501565">
    <property type="component" value="Unassembled WGS sequence"/>
</dbReference>
<sequence length="202" mass="22327">MIIDFNDVNGTQAYHLLTQTVIPRPVAWILTENESGNYNLAPYSFFTAICSTPPIVMFSVGKKPSGEVKDTRRNIERTQEFVIHIAGMDLANDMTESSRTLDYGVSEVDHSNLALNTDWPSSLPRLEQCQVAMHCVLHKVDEIGDNKQGVVYGEVKHMYLSESVIKTSERLQVNAVGVDPIARLGGSEYAGLGSVITISRPE</sequence>
<evidence type="ECO:0000313" key="7">
    <source>
        <dbReference type="Proteomes" id="UP001501565"/>
    </source>
</evidence>
<keyword evidence="3" id="KW-0288">FMN</keyword>
<dbReference type="InterPro" id="IPR012349">
    <property type="entry name" value="Split_barrel_FMN-bd"/>
</dbReference>
<organism evidence="6 7">
    <name type="scientific">Litoribacillus peritrichatus</name>
    <dbReference type="NCBI Taxonomy" id="718191"/>
    <lineage>
        <taxon>Bacteria</taxon>
        <taxon>Pseudomonadati</taxon>
        <taxon>Pseudomonadota</taxon>
        <taxon>Gammaproteobacteria</taxon>
        <taxon>Oceanospirillales</taxon>
        <taxon>Oceanospirillaceae</taxon>
        <taxon>Litoribacillus</taxon>
    </lineage>
</organism>
<evidence type="ECO:0000313" key="6">
    <source>
        <dbReference type="EMBL" id="GAA3911956.1"/>
    </source>
</evidence>
<evidence type="ECO:0000256" key="1">
    <source>
        <dbReference type="ARBA" id="ARBA00001917"/>
    </source>
</evidence>
<evidence type="ECO:0000256" key="2">
    <source>
        <dbReference type="ARBA" id="ARBA00022630"/>
    </source>
</evidence>
<reference evidence="7" key="1">
    <citation type="journal article" date="2019" name="Int. J. Syst. Evol. Microbiol.">
        <title>The Global Catalogue of Microorganisms (GCM) 10K type strain sequencing project: providing services to taxonomists for standard genome sequencing and annotation.</title>
        <authorList>
            <consortium name="The Broad Institute Genomics Platform"/>
            <consortium name="The Broad Institute Genome Sequencing Center for Infectious Disease"/>
            <person name="Wu L."/>
            <person name="Ma J."/>
        </authorList>
    </citation>
    <scope>NUCLEOTIDE SEQUENCE [LARGE SCALE GENOMIC DNA]</scope>
    <source>
        <strain evidence="7">JCM 17551</strain>
    </source>
</reference>
<accession>A0ABP7M544</accession>
<comment type="similarity">
    <text evidence="4">Belongs to the flavoredoxin family.</text>
</comment>
<keyword evidence="2" id="KW-0285">Flavoprotein</keyword>
<name>A0ABP7M544_9GAMM</name>
<proteinExistence type="inferred from homology"/>
<feature type="domain" description="Flavin reductase like" evidence="5">
    <location>
        <begin position="19"/>
        <end position="167"/>
    </location>
</feature>
<dbReference type="InterPro" id="IPR002563">
    <property type="entry name" value="Flavin_Rdtase-like_dom"/>
</dbReference>
<dbReference type="PANTHER" id="PTHR33798:SF5">
    <property type="entry name" value="FLAVIN REDUCTASE LIKE DOMAIN-CONTAINING PROTEIN"/>
    <property type="match status" value="1"/>
</dbReference>
<evidence type="ECO:0000256" key="4">
    <source>
        <dbReference type="ARBA" id="ARBA00038054"/>
    </source>
</evidence>
<evidence type="ECO:0000259" key="5">
    <source>
        <dbReference type="SMART" id="SM00903"/>
    </source>
</evidence>
<dbReference type="Pfam" id="PF01613">
    <property type="entry name" value="Flavin_Reduct"/>
    <property type="match status" value="1"/>
</dbReference>
<protein>
    <submittedName>
        <fullName evidence="6">Flavin reductase family protein</fullName>
    </submittedName>
</protein>
<gene>
    <name evidence="6" type="ORF">GCM10022277_03290</name>
</gene>
<dbReference type="PANTHER" id="PTHR33798">
    <property type="entry name" value="FLAVOPROTEIN OXYGENASE"/>
    <property type="match status" value="1"/>
</dbReference>
<dbReference type="SMART" id="SM00903">
    <property type="entry name" value="Flavin_Reduct"/>
    <property type="match status" value="1"/>
</dbReference>
<comment type="caution">
    <text evidence="6">The sequence shown here is derived from an EMBL/GenBank/DDBJ whole genome shotgun (WGS) entry which is preliminary data.</text>
</comment>